<name>A0A975HDZ2_9SPHN</name>
<evidence type="ECO:0000313" key="4">
    <source>
        <dbReference type="EMBL" id="QTH21822.1"/>
    </source>
</evidence>
<keyword evidence="3" id="KW-0732">Signal</keyword>
<reference evidence="4" key="2">
    <citation type="submission" date="2021-04" db="EMBL/GenBank/DDBJ databases">
        <title>Isolation and genomic analysis of the ibuprofen-degrading bacterium Sphingomonas strain MPO218.</title>
        <authorList>
            <person name="Aulestia M."/>
            <person name="Flores A."/>
            <person name="Mangas E.L."/>
            <person name="Perez-Pulido A.J."/>
            <person name="Santero E."/>
            <person name="Camacho E.M."/>
        </authorList>
    </citation>
    <scope>NUCLEOTIDE SEQUENCE</scope>
    <source>
        <strain evidence="4">MPO218</strain>
    </source>
</reference>
<evidence type="ECO:0008006" key="6">
    <source>
        <dbReference type="Google" id="ProtNLM"/>
    </source>
</evidence>
<evidence type="ECO:0000256" key="3">
    <source>
        <dbReference type="SAM" id="SignalP"/>
    </source>
</evidence>
<feature type="signal peptide" evidence="3">
    <location>
        <begin position="1"/>
        <end position="24"/>
    </location>
</feature>
<dbReference type="OMA" id="FFCAVRE"/>
<protein>
    <recommendedName>
        <fullName evidence="6">17 kDa surface antigen</fullName>
    </recommendedName>
</protein>
<keyword evidence="2" id="KW-0472">Membrane</keyword>
<evidence type="ECO:0000256" key="2">
    <source>
        <dbReference type="SAM" id="Phobius"/>
    </source>
</evidence>
<reference evidence="4" key="1">
    <citation type="submission" date="2020-07" db="EMBL/GenBank/DDBJ databases">
        <authorList>
            <person name="Camacho E."/>
        </authorList>
    </citation>
    <scope>NUCLEOTIDE SEQUENCE</scope>
    <source>
        <strain evidence="4">MPO218</strain>
    </source>
</reference>
<keyword evidence="2" id="KW-1133">Transmembrane helix</keyword>
<keyword evidence="2" id="KW-0812">Transmembrane</keyword>
<dbReference type="EMBL" id="CP059319">
    <property type="protein sequence ID" value="QTH21822.1"/>
    <property type="molecule type" value="Genomic_DNA"/>
</dbReference>
<feature type="transmembrane region" description="Helical" evidence="2">
    <location>
        <begin position="43"/>
        <end position="64"/>
    </location>
</feature>
<evidence type="ECO:0000256" key="1">
    <source>
        <dbReference type="SAM" id="MobiDB-lite"/>
    </source>
</evidence>
<organism evidence="4 5">
    <name type="scientific">Rhizorhabdus wittichii</name>
    <dbReference type="NCBI Taxonomy" id="160791"/>
    <lineage>
        <taxon>Bacteria</taxon>
        <taxon>Pseudomonadati</taxon>
        <taxon>Pseudomonadota</taxon>
        <taxon>Alphaproteobacteria</taxon>
        <taxon>Sphingomonadales</taxon>
        <taxon>Sphingomonadaceae</taxon>
        <taxon>Rhizorhabdus</taxon>
    </lineage>
</organism>
<dbReference type="Proteomes" id="UP000664914">
    <property type="component" value="Chromosome"/>
</dbReference>
<feature type="chain" id="PRO_5037746612" description="17 kDa surface antigen" evidence="3">
    <location>
        <begin position="25"/>
        <end position="159"/>
    </location>
</feature>
<evidence type="ECO:0000313" key="5">
    <source>
        <dbReference type="Proteomes" id="UP000664914"/>
    </source>
</evidence>
<dbReference type="AlphaFoldDB" id="A0A975HDZ2"/>
<feature type="compositionally biased region" description="Basic and acidic residues" evidence="1">
    <location>
        <begin position="66"/>
        <end position="91"/>
    </location>
</feature>
<sequence>MIKAFITSATAAALLAGAAAPAMARPYWGGGYHHRHGGGGDTFGNILLGAIIGGGAIAIASSASKNKRDQVPSRRGDDQRDDLRDSGDDARQVASICTDAVENMARGPVSSVDSVGRDGPDGWRVDGVVRGERGDRHFFCAVREGQIETIDMGDRMAAR</sequence>
<dbReference type="RefSeq" id="WP_011952165.1">
    <property type="nucleotide sequence ID" value="NZ_CP059319.1"/>
</dbReference>
<feature type="region of interest" description="Disordered" evidence="1">
    <location>
        <begin position="62"/>
        <end position="91"/>
    </location>
</feature>
<gene>
    <name evidence="4" type="ORF">HRJ34_26600</name>
</gene>
<accession>A0A975HDZ2</accession>
<proteinExistence type="predicted"/>